<feature type="transmembrane region" description="Helical" evidence="13">
    <location>
        <begin position="554"/>
        <end position="578"/>
    </location>
</feature>
<feature type="transmembrane region" description="Helical" evidence="13">
    <location>
        <begin position="337"/>
        <end position="358"/>
    </location>
</feature>
<protein>
    <submittedName>
        <fullName evidence="16">Motilin receptor</fullName>
    </submittedName>
</protein>
<evidence type="ECO:0000256" key="11">
    <source>
        <dbReference type="RuleBase" id="RU000688"/>
    </source>
</evidence>
<dbReference type="KEGG" id="biu:109566988"/>
<feature type="compositionally biased region" description="Basic and acidic residues" evidence="12">
    <location>
        <begin position="11"/>
        <end position="25"/>
    </location>
</feature>
<name>A0A6P5CMF4_BOSIN</name>
<organism evidence="15 16">
    <name type="scientific">Bos indicus</name>
    <name type="common">Zebu</name>
    <dbReference type="NCBI Taxonomy" id="9915"/>
    <lineage>
        <taxon>Eukaryota</taxon>
        <taxon>Metazoa</taxon>
        <taxon>Chordata</taxon>
        <taxon>Craniata</taxon>
        <taxon>Vertebrata</taxon>
        <taxon>Euteleostomi</taxon>
        <taxon>Mammalia</taxon>
        <taxon>Eutheria</taxon>
        <taxon>Laurasiatheria</taxon>
        <taxon>Artiodactyla</taxon>
        <taxon>Ruminantia</taxon>
        <taxon>Pecora</taxon>
        <taxon>Bovidae</taxon>
        <taxon>Bovinae</taxon>
        <taxon>Bos</taxon>
    </lineage>
</organism>
<evidence type="ECO:0000313" key="15">
    <source>
        <dbReference type="Proteomes" id="UP001652663"/>
    </source>
</evidence>
<evidence type="ECO:0000256" key="5">
    <source>
        <dbReference type="ARBA" id="ARBA00023040"/>
    </source>
</evidence>
<dbReference type="Pfam" id="PF00001">
    <property type="entry name" value="7tm_1"/>
    <property type="match status" value="2"/>
</dbReference>
<evidence type="ECO:0000256" key="12">
    <source>
        <dbReference type="SAM" id="MobiDB-lite"/>
    </source>
</evidence>
<keyword evidence="5 11" id="KW-0297">G-protein coupled receptor</keyword>
<evidence type="ECO:0000256" key="13">
    <source>
        <dbReference type="SAM" id="Phobius"/>
    </source>
</evidence>
<feature type="region of interest" description="Disordered" evidence="12">
    <location>
        <begin position="53"/>
        <end position="94"/>
    </location>
</feature>
<keyword evidence="2" id="KW-1003">Cell membrane</keyword>
<dbReference type="InterPro" id="IPR000276">
    <property type="entry name" value="GPCR_Rhodpsn"/>
</dbReference>
<dbReference type="PANTHER" id="PTHR24243:SF3">
    <property type="entry name" value="MOTILIN RECEPTOR"/>
    <property type="match status" value="1"/>
</dbReference>
<dbReference type="Proteomes" id="UP001652663">
    <property type="component" value="Chromosome 12"/>
</dbReference>
<evidence type="ECO:0000256" key="10">
    <source>
        <dbReference type="ARBA" id="ARBA00023224"/>
    </source>
</evidence>
<feature type="transmembrane region" description="Helical" evidence="13">
    <location>
        <begin position="379"/>
        <end position="403"/>
    </location>
</feature>
<feature type="region of interest" description="Disordered" evidence="12">
    <location>
        <begin position="1"/>
        <end position="25"/>
    </location>
</feature>
<comment type="similarity">
    <text evidence="11">Belongs to the G-protein coupled receptor 1 family.</text>
</comment>
<evidence type="ECO:0000313" key="16">
    <source>
        <dbReference type="RefSeq" id="XP_019827286.2"/>
    </source>
</evidence>
<dbReference type="GeneID" id="109566988"/>
<dbReference type="OrthoDB" id="10011262at2759"/>
<dbReference type="PROSITE" id="PS50262">
    <property type="entry name" value="G_PROTEIN_RECEP_F1_2"/>
    <property type="match status" value="1"/>
</dbReference>
<dbReference type="PANTHER" id="PTHR24243">
    <property type="entry name" value="G-PROTEIN COUPLED RECEPTOR"/>
    <property type="match status" value="1"/>
</dbReference>
<dbReference type="SMART" id="SM01381">
    <property type="entry name" value="7TM_GPCR_Srsx"/>
    <property type="match status" value="1"/>
</dbReference>
<dbReference type="PRINTS" id="PR01417">
    <property type="entry name" value="GHSRECEPTOR"/>
</dbReference>
<evidence type="ECO:0000256" key="1">
    <source>
        <dbReference type="ARBA" id="ARBA00004651"/>
    </source>
</evidence>
<feature type="domain" description="G-protein coupled receptors family 1 profile" evidence="14">
    <location>
        <begin position="279"/>
        <end position="575"/>
    </location>
</feature>
<dbReference type="InterPro" id="IPR017452">
    <property type="entry name" value="GPCR_Rhodpsn_7TM"/>
</dbReference>
<evidence type="ECO:0000256" key="7">
    <source>
        <dbReference type="ARBA" id="ARBA00023157"/>
    </source>
</evidence>
<feature type="compositionally biased region" description="Polar residues" evidence="12">
    <location>
        <begin position="618"/>
        <end position="632"/>
    </location>
</feature>
<keyword evidence="3 11" id="KW-0812">Transmembrane</keyword>
<dbReference type="RefSeq" id="XP_019827286.2">
    <property type="nucleotide sequence ID" value="XM_019971727.2"/>
</dbReference>
<evidence type="ECO:0000256" key="4">
    <source>
        <dbReference type="ARBA" id="ARBA00022989"/>
    </source>
</evidence>
<evidence type="ECO:0000259" key="14">
    <source>
        <dbReference type="PROSITE" id="PS50262"/>
    </source>
</evidence>
<dbReference type="CDD" id="cd15132">
    <property type="entry name" value="7tmA_motilin_R"/>
    <property type="match status" value="1"/>
</dbReference>
<feature type="compositionally biased region" description="Gly residues" evidence="12">
    <location>
        <begin position="135"/>
        <end position="153"/>
    </location>
</feature>
<feature type="transmembrane region" description="Helical" evidence="13">
    <location>
        <begin position="299"/>
        <end position="317"/>
    </location>
</feature>
<dbReference type="GO" id="GO:0008528">
    <property type="term" value="F:G protein-coupled peptide receptor activity"/>
    <property type="evidence" value="ECO:0007669"/>
    <property type="project" value="TreeGrafter"/>
</dbReference>
<feature type="region of interest" description="Disordered" evidence="12">
    <location>
        <begin position="108"/>
        <end position="239"/>
    </location>
</feature>
<dbReference type="PRINTS" id="PR00237">
    <property type="entry name" value="GPCRRHODOPSN"/>
</dbReference>
<feature type="transmembrane region" description="Helical" evidence="13">
    <location>
        <begin position="519"/>
        <end position="542"/>
    </location>
</feature>
<comment type="subcellular location">
    <subcellularLocation>
        <location evidence="1">Cell membrane</location>
        <topology evidence="1">Multi-pass membrane protein</topology>
    </subcellularLocation>
</comment>
<dbReference type="GO" id="GO:0005886">
    <property type="term" value="C:plasma membrane"/>
    <property type="evidence" value="ECO:0007669"/>
    <property type="project" value="UniProtKB-SubCell"/>
</dbReference>
<feature type="transmembrane region" description="Helical" evidence="13">
    <location>
        <begin position="467"/>
        <end position="490"/>
    </location>
</feature>
<feature type="compositionally biased region" description="Polar residues" evidence="12">
    <location>
        <begin position="1"/>
        <end position="10"/>
    </location>
</feature>
<keyword evidence="7" id="KW-1015">Disulfide bond</keyword>
<reference evidence="16" key="1">
    <citation type="submission" date="2025-08" db="UniProtKB">
        <authorList>
            <consortium name="RefSeq"/>
        </authorList>
    </citation>
    <scope>IDENTIFICATION</scope>
    <source>
        <tissue evidence="16">Blood</tissue>
    </source>
</reference>
<dbReference type="Gene3D" id="1.20.1070.10">
    <property type="entry name" value="Rhodopsin 7-helix transmembrane proteins"/>
    <property type="match status" value="1"/>
</dbReference>
<evidence type="ECO:0000256" key="8">
    <source>
        <dbReference type="ARBA" id="ARBA00023170"/>
    </source>
</evidence>
<feature type="region of interest" description="Disordered" evidence="12">
    <location>
        <begin position="602"/>
        <end position="643"/>
    </location>
</feature>
<feature type="compositionally biased region" description="Low complexity" evidence="12">
    <location>
        <begin position="216"/>
        <end position="228"/>
    </location>
</feature>
<evidence type="ECO:0000256" key="3">
    <source>
        <dbReference type="ARBA" id="ARBA00022692"/>
    </source>
</evidence>
<keyword evidence="6 13" id="KW-0472">Membrane</keyword>
<feature type="transmembrane region" description="Helical" evidence="13">
    <location>
        <begin position="261"/>
        <end position="287"/>
    </location>
</feature>
<evidence type="ECO:0000256" key="2">
    <source>
        <dbReference type="ARBA" id="ARBA00022475"/>
    </source>
</evidence>
<keyword evidence="9" id="KW-0325">Glycoprotein</keyword>
<accession>A0A6P5CMF4</accession>
<keyword evidence="4 13" id="KW-1133">Transmembrane helix</keyword>
<dbReference type="InterPro" id="IPR003905">
    <property type="entry name" value="GHS-R/MTLR"/>
</dbReference>
<proteinExistence type="inferred from homology"/>
<feature type="compositionally biased region" description="Basic residues" evidence="12">
    <location>
        <begin position="66"/>
        <end position="77"/>
    </location>
</feature>
<dbReference type="SUPFAM" id="SSF81321">
    <property type="entry name" value="Family A G protein-coupled receptor-like"/>
    <property type="match status" value="1"/>
</dbReference>
<gene>
    <name evidence="16" type="primary">MLNR</name>
</gene>
<keyword evidence="8 11" id="KW-0675">Receptor</keyword>
<keyword evidence="15" id="KW-1185">Reference proteome</keyword>
<evidence type="ECO:0000256" key="9">
    <source>
        <dbReference type="ARBA" id="ARBA00023180"/>
    </source>
</evidence>
<dbReference type="PROSITE" id="PS00237">
    <property type="entry name" value="G_PROTEIN_RECEP_F1_1"/>
    <property type="match status" value="1"/>
</dbReference>
<sequence length="643" mass="70030">MGEGAFQQTWADHEAKEQKGPKERDLWGLQPVTAKSWYLPAGTYMFLGASQESKKKTTVLRLPPKPSRRSHQPRSLRRSLSEPNPPKSARTPLGAVTYVVGGSEIAFPRRGRRRPGWPPPAFSWGGKSLEHDGPGRGSARGAGAGRAAAGGGDCAPPALQPSKRTPRSRVPARGAAELEPFRRRELRAHFAPRPPKEALSQRGQALGTRPCPGDTRASAPRAAPMSSPGNRSHASRGSGEPPWAALLPCDERRCSPFPLGALVPVTAVCLGLFAVGVSGNVVTVLLIGRYRDMRTTTNLYLGSMAVSDLLILLGLPFDLYRLWRSRPWVFGQLLCRLSLYVGEGCTYATLLHMTALAVERYLAVCRPLRARVLVTRRRVRALIAALWAVALLSAGPFFFLVGVEQDAGHDALRDLNGTAQPSALPPPFLGSSLASPRSPPSGPEADAAALFSRECRPSPAQLGALRVMLWVTTAYFFLPFLCLSVLYGLIGRELWRSRGQLRGPATSGREKGHRQTVRVLLVVVLAFIVCWLPFHVGRIIYINTKDSQMMYFSQYFNIVALQLFYLSASINPILYNLISKKYRAAAWKLLLARRSRQRGFCRSREAEGNPAGDRAGCTENSANMQTSATSTAKPGALSHGSGT</sequence>
<dbReference type="CTD" id="2862"/>
<keyword evidence="10 11" id="KW-0807">Transducer</keyword>
<evidence type="ECO:0000256" key="6">
    <source>
        <dbReference type="ARBA" id="ARBA00023136"/>
    </source>
</evidence>